<dbReference type="RefSeq" id="WP_241291134.1">
    <property type="nucleotide sequence ID" value="NZ_JAKZGR010000001.1"/>
</dbReference>
<proteinExistence type="predicted"/>
<sequence length="237" mass="27000">MKFSIYAFSTLMCISMHLILNSTQVLGQNFFKYKEAANHSIILGGGPSIIYADNGGRFTQFRFKFYPSFTLGYSKAVSDHLDVRLNVGHQRIGVREADDQNRIDAWIENGSAIGFSGFANFVDVMPTFKLIGTKYPLIRPEFNLHLGAGVGILQSRTNLNFGDNTPNRYQQSTSFYIPIRSGLSYQLNPNTDLIFEGSMFITFTDEIDGNVGFNRFNDHLFQFQIMVKRYLNLRSEY</sequence>
<name>A0ABV8EL21_9BACT</name>
<keyword evidence="3" id="KW-1185">Reference proteome</keyword>
<accession>A0ABV8EL21</accession>
<evidence type="ECO:0008006" key="4">
    <source>
        <dbReference type="Google" id="ProtNLM"/>
    </source>
</evidence>
<protein>
    <recommendedName>
        <fullName evidence="4">Outer membrane protein beta-barrel domain-containing protein</fullName>
    </recommendedName>
</protein>
<evidence type="ECO:0000256" key="1">
    <source>
        <dbReference type="SAM" id="SignalP"/>
    </source>
</evidence>
<comment type="caution">
    <text evidence="2">The sequence shown here is derived from an EMBL/GenBank/DDBJ whole genome shotgun (WGS) entry which is preliminary data.</text>
</comment>
<reference evidence="3" key="1">
    <citation type="journal article" date="2019" name="Int. J. Syst. Evol. Microbiol.">
        <title>The Global Catalogue of Microorganisms (GCM) 10K type strain sequencing project: providing services to taxonomists for standard genome sequencing and annotation.</title>
        <authorList>
            <consortium name="The Broad Institute Genomics Platform"/>
            <consortium name="The Broad Institute Genome Sequencing Center for Infectious Disease"/>
            <person name="Wu L."/>
            <person name="Ma J."/>
        </authorList>
    </citation>
    <scope>NUCLEOTIDE SEQUENCE [LARGE SCALE GENOMIC DNA]</scope>
    <source>
        <strain evidence="3">CECT 8551</strain>
    </source>
</reference>
<dbReference type="EMBL" id="JBHSAV010000050">
    <property type="protein sequence ID" value="MFC3976817.1"/>
    <property type="molecule type" value="Genomic_DNA"/>
</dbReference>
<evidence type="ECO:0000313" key="3">
    <source>
        <dbReference type="Proteomes" id="UP001595766"/>
    </source>
</evidence>
<dbReference type="Proteomes" id="UP001595766">
    <property type="component" value="Unassembled WGS sequence"/>
</dbReference>
<keyword evidence="1" id="KW-0732">Signal</keyword>
<gene>
    <name evidence="2" type="ORF">ACFOUP_10555</name>
</gene>
<feature type="signal peptide" evidence="1">
    <location>
        <begin position="1"/>
        <end position="27"/>
    </location>
</feature>
<organism evidence="2 3">
    <name type="scientific">Belliella kenyensis</name>
    <dbReference type="NCBI Taxonomy" id="1472724"/>
    <lineage>
        <taxon>Bacteria</taxon>
        <taxon>Pseudomonadati</taxon>
        <taxon>Bacteroidota</taxon>
        <taxon>Cytophagia</taxon>
        <taxon>Cytophagales</taxon>
        <taxon>Cyclobacteriaceae</taxon>
        <taxon>Belliella</taxon>
    </lineage>
</organism>
<feature type="chain" id="PRO_5045180438" description="Outer membrane protein beta-barrel domain-containing protein" evidence="1">
    <location>
        <begin position="28"/>
        <end position="237"/>
    </location>
</feature>
<evidence type="ECO:0000313" key="2">
    <source>
        <dbReference type="EMBL" id="MFC3976817.1"/>
    </source>
</evidence>